<reference evidence="6" key="4">
    <citation type="submission" date="2023-04" db="EMBL/GenBank/DDBJ databases">
        <authorList>
            <person name="McDonnell B."/>
        </authorList>
    </citation>
    <scope>NUCLEOTIDE SEQUENCE</scope>
    <source>
        <strain evidence="6">223</strain>
    </source>
</reference>
<evidence type="ECO:0000313" key="3">
    <source>
        <dbReference type="EMBL" id="ARD96801.1"/>
    </source>
</evidence>
<dbReference type="RefSeq" id="WP_010906131.1">
    <property type="nucleotide sequence ID" value="NZ_CAKMAO010000002.1"/>
</dbReference>
<dbReference type="AlphaFoldDB" id="A0A0A7T1F6"/>
<evidence type="ECO:0000313" key="6">
    <source>
        <dbReference type="EMBL" id="QRZ35492.1"/>
    </source>
</evidence>
<dbReference type="InterPro" id="IPR019554">
    <property type="entry name" value="Soluble_ligand-bd"/>
</dbReference>
<dbReference type="InterPro" id="IPR010994">
    <property type="entry name" value="RuvA_2-like"/>
</dbReference>
<dbReference type="EMBL" id="CP090823">
    <property type="protein sequence ID" value="ARD96801.1"/>
    <property type="molecule type" value="Genomic_DNA"/>
</dbReference>
<feature type="domain" description="Helix-hairpin-helix DNA-binding motif class 1" evidence="2">
    <location>
        <begin position="192"/>
        <end position="211"/>
    </location>
</feature>
<dbReference type="InterPro" id="IPR051675">
    <property type="entry name" value="Endo/Exo/Phosphatase_dom_1"/>
</dbReference>
<evidence type="ECO:0000313" key="7">
    <source>
        <dbReference type="Proteomes" id="UP000053612"/>
    </source>
</evidence>
<dbReference type="GO" id="GO:0006281">
    <property type="term" value="P:DNA repair"/>
    <property type="evidence" value="ECO:0007669"/>
    <property type="project" value="InterPro"/>
</dbReference>
<dbReference type="Pfam" id="PF10531">
    <property type="entry name" value="SLBB"/>
    <property type="match status" value="1"/>
</dbReference>
<dbReference type="Pfam" id="PF12836">
    <property type="entry name" value="HHH_3"/>
    <property type="match status" value="1"/>
</dbReference>
<reference evidence="6" key="3">
    <citation type="journal article" date="2020" name="Mol. Microbiol.">
        <title>The CWPS Rubik's cube: Linking diversity of cell wall polysaccharide structures with the encoded biosynthetic machinery of selected Lactococcus lactis strains.</title>
        <authorList>
            <person name="Mahony J."/>
            <person name="Frantzen C."/>
            <person name="Vinogradov E."/>
            <person name="Sadovskaya I."/>
            <person name="Theodorou I."/>
            <person name="Kelleher P."/>
            <person name="Chapot-Chartier M.P."/>
            <person name="Cambillau C."/>
            <person name="Holo H."/>
            <person name="van Sinderen D."/>
        </authorList>
    </citation>
    <scope>NUCLEOTIDE SEQUENCE</scope>
    <source>
        <strain evidence="6">223</strain>
    </source>
</reference>
<evidence type="ECO:0000313" key="8">
    <source>
        <dbReference type="Proteomes" id="UP000053719"/>
    </source>
</evidence>
<evidence type="ECO:0000256" key="1">
    <source>
        <dbReference type="SAM" id="Phobius"/>
    </source>
</evidence>
<keyword evidence="1" id="KW-0812">Transmembrane</keyword>
<dbReference type="GO" id="GO:0015627">
    <property type="term" value="C:type II protein secretion system complex"/>
    <property type="evidence" value="ECO:0007669"/>
    <property type="project" value="TreeGrafter"/>
</dbReference>
<dbReference type="InterPro" id="IPR003583">
    <property type="entry name" value="Hlx-hairpin-Hlx_DNA-bd_motif"/>
</dbReference>
<protein>
    <submittedName>
        <fullName evidence="3">ComEA family DNA-binding protein</fullName>
    </submittedName>
    <submittedName>
        <fullName evidence="5">Late competence protein ComEA DNA receptor</fullName>
    </submittedName>
</protein>
<gene>
    <name evidence="6" type="ORF">LL223_1852</name>
    <name evidence="3" type="ORF">LL229_1920</name>
    <name evidence="4" type="ORF">LMG9449_1593</name>
    <name evidence="5" type="ORF">M20_1104</name>
</gene>
<organism evidence="5 8">
    <name type="scientific">Lactococcus lactis subsp. lactis</name>
    <name type="common">Streptococcus lactis</name>
    <dbReference type="NCBI Taxonomy" id="1360"/>
    <lineage>
        <taxon>Bacteria</taxon>
        <taxon>Bacillati</taxon>
        <taxon>Bacillota</taxon>
        <taxon>Bacilli</taxon>
        <taxon>Lactobacillales</taxon>
        <taxon>Streptococcaceae</taxon>
        <taxon>Lactococcus</taxon>
    </lineage>
</organism>
<dbReference type="PANTHER" id="PTHR21180:SF32">
    <property type="entry name" value="ENDONUCLEASE_EXONUCLEASE_PHOSPHATASE FAMILY DOMAIN-CONTAINING PROTEIN 1"/>
    <property type="match status" value="1"/>
</dbReference>
<evidence type="ECO:0000313" key="4">
    <source>
        <dbReference type="EMBL" id="KSU17788.1"/>
    </source>
</evidence>
<feature type="domain" description="Helix-hairpin-helix DNA-binding motif class 1" evidence="2">
    <location>
        <begin position="162"/>
        <end position="181"/>
    </location>
</feature>
<feature type="transmembrane region" description="Helical" evidence="1">
    <location>
        <begin position="12"/>
        <end position="31"/>
    </location>
</feature>
<dbReference type="Proteomes" id="UP000663169">
    <property type="component" value="Chromosome"/>
</dbReference>
<keyword evidence="3" id="KW-0238">DNA-binding</keyword>
<dbReference type="PATRIC" id="fig|1360.100.peg.2062"/>
<dbReference type="Gene3D" id="1.10.150.280">
    <property type="entry name" value="AF1531-like domain"/>
    <property type="match status" value="1"/>
</dbReference>
<keyword evidence="5" id="KW-0675">Receptor</keyword>
<dbReference type="InterPro" id="IPR004509">
    <property type="entry name" value="Competence_ComEA_HhH"/>
</dbReference>
<keyword evidence="1" id="KW-1133">Transmembrane helix</keyword>
<dbReference type="Proteomes" id="UP001055586">
    <property type="component" value="Chromosome"/>
</dbReference>
<dbReference type="EMBL" id="LKLU01000066">
    <property type="protein sequence ID" value="KSU21394.1"/>
    <property type="molecule type" value="Genomic_DNA"/>
</dbReference>
<evidence type="ECO:0000313" key="5">
    <source>
        <dbReference type="EMBL" id="KSU21394.1"/>
    </source>
</evidence>
<accession>A0A0A7T1F6</accession>
<dbReference type="EMBL" id="LKLS01000124">
    <property type="protein sequence ID" value="KSU17788.1"/>
    <property type="molecule type" value="Genomic_DNA"/>
</dbReference>
<reference evidence="5" key="2">
    <citation type="journal article" date="2017" name="Genome Announc.">
        <title>Draft Genome Sequences of 24 Lactococcus lactis Strains.</title>
        <authorList>
            <person name="Backus L."/>
            <person name="Wels M."/>
            <person name="Boekhorst J."/>
            <person name="Dijkstra A.R."/>
            <person name="Beerthuyzen M."/>
            <person name="Kelly W.J."/>
            <person name="Siezen R.J."/>
            <person name="van Hijum S.A."/>
            <person name="Bachmann H."/>
        </authorList>
    </citation>
    <scope>NUCLEOTIDE SEQUENCE</scope>
    <source>
        <strain evidence="4">LMG9447</strain>
        <strain evidence="5">M20</strain>
    </source>
</reference>
<reference evidence="3" key="5">
    <citation type="submission" date="2023-09" db="EMBL/GenBank/DDBJ databases">
        <title>Complete Genomes and Methylome analysis of Lactococcus lactis subs lactis strains.</title>
        <authorList>
            <person name="Fomenkov A."/>
            <person name="McDonnell B."/>
            <person name="Sun L."/>
            <person name="Van Sinderen D."/>
            <person name="Roberts R.J."/>
        </authorList>
    </citation>
    <scope>NUCLEOTIDE SEQUENCE</scope>
    <source>
        <strain evidence="3">229</strain>
    </source>
</reference>
<dbReference type="SUPFAM" id="SSF47781">
    <property type="entry name" value="RuvA domain 2-like"/>
    <property type="match status" value="1"/>
</dbReference>
<dbReference type="GO" id="GO:0015628">
    <property type="term" value="P:protein secretion by the type II secretion system"/>
    <property type="evidence" value="ECO:0007669"/>
    <property type="project" value="TreeGrafter"/>
</dbReference>
<dbReference type="GO" id="GO:0003677">
    <property type="term" value="F:DNA binding"/>
    <property type="evidence" value="ECO:0007669"/>
    <property type="project" value="UniProtKB-KW"/>
</dbReference>
<sequence>MDKILEKVKEYWKMIVLVVCGLIAGGIFYVLTNGQKPTTNLSVENLSSVSRQSSVSKFSEPNEKSVSKIMVDLKGAVTKPNVYQISSDERLVDLIKEAGGFTDQADQKSINLSAKLKDEEVIYVPKIGENSSTENTDSSANSVTSQVSTTTEKININQADLTELQKLTGVGQKKAQDIIDFRTKNGDFKSLEDLGKVSGFGDKTLEKLKDELCFE</sequence>
<evidence type="ECO:0000259" key="2">
    <source>
        <dbReference type="SMART" id="SM00278"/>
    </source>
</evidence>
<dbReference type="NCBIfam" id="TIGR00426">
    <property type="entry name" value="competence protein ComEA helix-hairpin-helix repeat region"/>
    <property type="match status" value="1"/>
</dbReference>
<reference evidence="7 8" key="1">
    <citation type="submission" date="2015-10" db="EMBL/GenBank/DDBJ databases">
        <title>Draft Genome Sequences of 11 Lactococcus lactis subspecies cremoris strains.</title>
        <authorList>
            <person name="Wels M."/>
            <person name="Backus L."/>
            <person name="Boekhorst J."/>
            <person name="Dijkstra A."/>
            <person name="Beerthuizen M."/>
            <person name="Kelly W."/>
            <person name="Siezen R."/>
            <person name="Bachmann H."/>
            <person name="Van Hijum S."/>
        </authorList>
    </citation>
    <scope>NUCLEOTIDE SEQUENCE [LARGE SCALE GENOMIC DNA]</scope>
    <source>
        <strain evidence="7">LMG9449</strain>
        <strain evidence="8">M20</strain>
    </source>
</reference>
<proteinExistence type="predicted"/>
<dbReference type="Proteomes" id="UP000053719">
    <property type="component" value="Unassembled WGS sequence"/>
</dbReference>
<dbReference type="PANTHER" id="PTHR21180">
    <property type="entry name" value="ENDONUCLEASE/EXONUCLEASE/PHOSPHATASE FAMILY DOMAIN-CONTAINING PROTEIN 1"/>
    <property type="match status" value="1"/>
</dbReference>
<dbReference type="SMART" id="SM00278">
    <property type="entry name" value="HhH1"/>
    <property type="match status" value="2"/>
</dbReference>
<dbReference type="Proteomes" id="UP000053612">
    <property type="component" value="Unassembled WGS sequence"/>
</dbReference>
<keyword evidence="1" id="KW-0472">Membrane</keyword>
<name>A0A0A7T1F6_LACLL</name>
<dbReference type="EMBL" id="CP031926">
    <property type="protein sequence ID" value="QRZ35492.1"/>
    <property type="molecule type" value="Genomic_DNA"/>
</dbReference>